<dbReference type="Pfam" id="PF02441">
    <property type="entry name" value="Flavoprotein"/>
    <property type="match status" value="1"/>
</dbReference>
<evidence type="ECO:0000256" key="2">
    <source>
        <dbReference type="ARBA" id="ARBA00006991"/>
    </source>
</evidence>
<keyword evidence="7" id="KW-0805">Transcription regulation</keyword>
<comment type="subcellular location">
    <subcellularLocation>
        <location evidence="1">Nucleus</location>
    </subcellularLocation>
</comment>
<dbReference type="EMBL" id="CVRI01000020">
    <property type="protein sequence ID" value="CRK90670.1"/>
    <property type="molecule type" value="Genomic_DNA"/>
</dbReference>
<keyword evidence="3" id="KW-0479">Metal-binding</keyword>
<evidence type="ECO:0000256" key="3">
    <source>
        <dbReference type="ARBA" id="ARBA00022723"/>
    </source>
</evidence>
<dbReference type="GO" id="GO:0005667">
    <property type="term" value="C:transcription regulator complex"/>
    <property type="evidence" value="ECO:0007669"/>
    <property type="project" value="TreeGrafter"/>
</dbReference>
<evidence type="ECO:0000256" key="4">
    <source>
        <dbReference type="ARBA" id="ARBA00022737"/>
    </source>
</evidence>
<evidence type="ECO:0000256" key="11">
    <source>
        <dbReference type="ARBA" id="ARBA00023242"/>
    </source>
</evidence>
<dbReference type="PROSITE" id="PS00028">
    <property type="entry name" value="ZINC_FINGER_C2H2_1"/>
    <property type="match status" value="6"/>
</dbReference>
<sequence length="521" mass="59549">MEHKKNILIGCTGSVAAIKLPVVLNLLKKRDQTFQIRVVLTERAKHFVNMNEISSMAELFTDQSEWQITKGLNEQSLHLELVQWADIFIISPLDANTLGKISSGICDNLLTCVARAWDLHKPLLFCPEMNTRQFLHPITNKQIEEMKLFGYYELPSISETLLTEGSSAGALSEINYIIDAIFNHVQQLQNQLVGGMQQHQHDQKYNLHMHHSSVPSPLNDSKSSTSPMSAIFQQAGIGGVIQIKHKSENSSFGEKPFTCDVCGGKFSRYSSLWSHKTLHTGVKKFLCDICNASFAKANYLNNHKRTHTGEKPYICGTCGQGFAQSTHLKNHERIHTGEKPFTCEVCNKSFARYSTLWNHRRIHTGEKPYKCTWCQSAFSQATHLRKHEKVHLGIKPFKCELCSSSFADRFALQRHQKTHIKIDETPLKLKIPEMNSSFSQKRLQYIPPEKGSFPLDHEGVCKRFMLEYFSCLQENRENNSACREQSKSYLECRMKNGLMQEESWEKLGFKQANKESKENQS</sequence>
<evidence type="ECO:0000256" key="9">
    <source>
        <dbReference type="ARBA" id="ARBA00023157"/>
    </source>
</evidence>
<feature type="domain" description="C2H2-type" evidence="13">
    <location>
        <begin position="257"/>
        <end position="284"/>
    </location>
</feature>
<reference evidence="14 15" key="1">
    <citation type="submission" date="2015-04" db="EMBL/GenBank/DDBJ databases">
        <authorList>
            <person name="Syromyatnikov M.Y."/>
            <person name="Popov V.N."/>
        </authorList>
    </citation>
    <scope>NUCLEOTIDE SEQUENCE [LARGE SCALE GENOMIC DNA]</scope>
</reference>
<accession>A0A1J1HVY6</accession>
<feature type="domain" description="C2H2-type" evidence="13">
    <location>
        <begin position="341"/>
        <end position="368"/>
    </location>
</feature>
<dbReference type="OrthoDB" id="3437960at2759"/>
<dbReference type="Pfam" id="PF06747">
    <property type="entry name" value="CHCH"/>
    <property type="match status" value="1"/>
</dbReference>
<keyword evidence="6" id="KW-0862">Zinc</keyword>
<evidence type="ECO:0000313" key="14">
    <source>
        <dbReference type="EMBL" id="CRK90670.1"/>
    </source>
</evidence>
<dbReference type="STRING" id="568069.A0A1J1HVY6"/>
<dbReference type="AlphaFoldDB" id="A0A1J1HVY6"/>
<dbReference type="PROSITE" id="PS51808">
    <property type="entry name" value="CHCH"/>
    <property type="match status" value="1"/>
</dbReference>
<keyword evidence="11" id="KW-0539">Nucleus</keyword>
<dbReference type="SMART" id="SM00355">
    <property type="entry name" value="ZnF_C2H2"/>
    <property type="match status" value="6"/>
</dbReference>
<dbReference type="InterPro" id="IPR010625">
    <property type="entry name" value="CHCH"/>
</dbReference>
<keyword evidence="10" id="KW-0804">Transcription</keyword>
<evidence type="ECO:0000256" key="1">
    <source>
        <dbReference type="ARBA" id="ARBA00004123"/>
    </source>
</evidence>
<dbReference type="SUPFAM" id="SSF52507">
    <property type="entry name" value="Homo-oligomeric flavin-containing Cys decarboxylases, HFCD"/>
    <property type="match status" value="1"/>
</dbReference>
<feature type="domain" description="C2H2-type" evidence="13">
    <location>
        <begin position="313"/>
        <end position="340"/>
    </location>
</feature>
<dbReference type="Pfam" id="PF13912">
    <property type="entry name" value="zf-C2H2_6"/>
    <property type="match status" value="1"/>
</dbReference>
<dbReference type="Gene3D" id="3.30.160.60">
    <property type="entry name" value="Classic Zinc Finger"/>
    <property type="match status" value="6"/>
</dbReference>
<dbReference type="FunFam" id="3.30.160.60:FF:000931">
    <property type="entry name" value="zinc finger protein 697"/>
    <property type="match status" value="1"/>
</dbReference>
<dbReference type="GO" id="GO:0000785">
    <property type="term" value="C:chromatin"/>
    <property type="evidence" value="ECO:0007669"/>
    <property type="project" value="TreeGrafter"/>
</dbReference>
<comment type="similarity">
    <text evidence="2">Belongs to the krueppel C2H2-type zinc-finger protein family.</text>
</comment>
<evidence type="ECO:0000313" key="15">
    <source>
        <dbReference type="Proteomes" id="UP000183832"/>
    </source>
</evidence>
<dbReference type="GO" id="GO:0003824">
    <property type="term" value="F:catalytic activity"/>
    <property type="evidence" value="ECO:0007669"/>
    <property type="project" value="InterPro"/>
</dbReference>
<feature type="domain" description="C2H2-type" evidence="13">
    <location>
        <begin position="285"/>
        <end position="312"/>
    </location>
</feature>
<evidence type="ECO:0000259" key="13">
    <source>
        <dbReference type="PROSITE" id="PS50157"/>
    </source>
</evidence>
<evidence type="ECO:0000256" key="10">
    <source>
        <dbReference type="ARBA" id="ARBA00023163"/>
    </source>
</evidence>
<dbReference type="InterPro" id="IPR003382">
    <property type="entry name" value="Flavoprotein"/>
</dbReference>
<dbReference type="GO" id="GO:0008270">
    <property type="term" value="F:zinc ion binding"/>
    <property type="evidence" value="ECO:0007669"/>
    <property type="project" value="UniProtKB-KW"/>
</dbReference>
<feature type="domain" description="C2H2-type" evidence="13">
    <location>
        <begin position="397"/>
        <end position="424"/>
    </location>
</feature>
<dbReference type="PANTHER" id="PTHR14003">
    <property type="entry name" value="TRANSCRIPTIONAL REPRESSOR PROTEIN YY"/>
    <property type="match status" value="1"/>
</dbReference>
<dbReference type="SUPFAM" id="SSF57667">
    <property type="entry name" value="beta-beta-alpha zinc fingers"/>
    <property type="match status" value="3"/>
</dbReference>
<dbReference type="Gene3D" id="3.40.50.1950">
    <property type="entry name" value="Flavin prenyltransferase-like"/>
    <property type="match status" value="1"/>
</dbReference>
<dbReference type="Pfam" id="PF00096">
    <property type="entry name" value="zf-C2H2"/>
    <property type="match status" value="4"/>
</dbReference>
<evidence type="ECO:0000256" key="7">
    <source>
        <dbReference type="ARBA" id="ARBA00023015"/>
    </source>
</evidence>
<dbReference type="FunFam" id="3.30.160.60:FF:001840">
    <property type="entry name" value="Paternally-expressed gene 3 protein"/>
    <property type="match status" value="1"/>
</dbReference>
<dbReference type="InterPro" id="IPR036551">
    <property type="entry name" value="Flavin_trans-like"/>
</dbReference>
<dbReference type="GO" id="GO:0000981">
    <property type="term" value="F:DNA-binding transcription factor activity, RNA polymerase II-specific"/>
    <property type="evidence" value="ECO:0007669"/>
    <property type="project" value="TreeGrafter"/>
</dbReference>
<dbReference type="PANTHER" id="PTHR14003:SF23">
    <property type="entry name" value="ZINC FINGER PROTEIN 143"/>
    <property type="match status" value="1"/>
</dbReference>
<dbReference type="InterPro" id="IPR013087">
    <property type="entry name" value="Znf_C2H2_type"/>
</dbReference>
<dbReference type="GO" id="GO:0031519">
    <property type="term" value="C:PcG protein complex"/>
    <property type="evidence" value="ECO:0007669"/>
    <property type="project" value="TreeGrafter"/>
</dbReference>
<proteinExistence type="inferred from homology"/>
<dbReference type="FunFam" id="3.30.160.60:FF:000557">
    <property type="entry name" value="zinc finger and SCAN domain-containing protein 29"/>
    <property type="match status" value="1"/>
</dbReference>
<dbReference type="Pfam" id="PF13894">
    <property type="entry name" value="zf-C2H2_4"/>
    <property type="match status" value="1"/>
</dbReference>
<gene>
    <name evidence="14" type="ORF">CLUMA_CG004371</name>
</gene>
<evidence type="ECO:0000256" key="6">
    <source>
        <dbReference type="ARBA" id="ARBA00022833"/>
    </source>
</evidence>
<organism evidence="14 15">
    <name type="scientific">Clunio marinus</name>
    <dbReference type="NCBI Taxonomy" id="568069"/>
    <lineage>
        <taxon>Eukaryota</taxon>
        <taxon>Metazoa</taxon>
        <taxon>Ecdysozoa</taxon>
        <taxon>Arthropoda</taxon>
        <taxon>Hexapoda</taxon>
        <taxon>Insecta</taxon>
        <taxon>Pterygota</taxon>
        <taxon>Neoptera</taxon>
        <taxon>Endopterygota</taxon>
        <taxon>Diptera</taxon>
        <taxon>Nematocera</taxon>
        <taxon>Chironomoidea</taxon>
        <taxon>Chironomidae</taxon>
        <taxon>Clunio</taxon>
    </lineage>
</organism>
<dbReference type="FunFam" id="3.30.160.60:FF:000912">
    <property type="entry name" value="Zinc finger protein 660"/>
    <property type="match status" value="1"/>
</dbReference>
<dbReference type="GO" id="GO:0000978">
    <property type="term" value="F:RNA polymerase II cis-regulatory region sequence-specific DNA binding"/>
    <property type="evidence" value="ECO:0007669"/>
    <property type="project" value="TreeGrafter"/>
</dbReference>
<name>A0A1J1HVY6_9DIPT</name>
<dbReference type="FunFam" id="3.30.160.60:FF:000145">
    <property type="entry name" value="Zinc finger protein 574"/>
    <property type="match status" value="1"/>
</dbReference>
<evidence type="ECO:0000256" key="8">
    <source>
        <dbReference type="ARBA" id="ARBA00023125"/>
    </source>
</evidence>
<dbReference type="FunFam" id="3.30.160.60:FF:000038">
    <property type="entry name" value="Zinc finger protein 624"/>
    <property type="match status" value="1"/>
</dbReference>
<feature type="domain" description="C2H2-type" evidence="13">
    <location>
        <begin position="369"/>
        <end position="396"/>
    </location>
</feature>
<dbReference type="PROSITE" id="PS50157">
    <property type="entry name" value="ZINC_FINGER_C2H2_2"/>
    <property type="match status" value="6"/>
</dbReference>
<protein>
    <submittedName>
        <fullName evidence="14">CLUMA_CG004371, isoform A</fullName>
    </submittedName>
</protein>
<dbReference type="InterPro" id="IPR036236">
    <property type="entry name" value="Znf_C2H2_sf"/>
</dbReference>
<keyword evidence="4" id="KW-0677">Repeat</keyword>
<keyword evidence="9" id="KW-1015">Disulfide bond</keyword>
<keyword evidence="5 12" id="KW-0863">Zinc-finger</keyword>
<evidence type="ECO:0000256" key="12">
    <source>
        <dbReference type="PROSITE-ProRule" id="PRU00042"/>
    </source>
</evidence>
<keyword evidence="15" id="KW-1185">Reference proteome</keyword>
<keyword evidence="8" id="KW-0238">DNA-binding</keyword>
<evidence type="ECO:0000256" key="5">
    <source>
        <dbReference type="ARBA" id="ARBA00022771"/>
    </source>
</evidence>
<dbReference type="Proteomes" id="UP000183832">
    <property type="component" value="Unassembled WGS sequence"/>
</dbReference>